<protein>
    <submittedName>
        <fullName evidence="2">Uncharacterized protein</fullName>
    </submittedName>
</protein>
<evidence type="ECO:0000256" key="1">
    <source>
        <dbReference type="SAM" id="MobiDB-lite"/>
    </source>
</evidence>
<accession>A0A1I5E0X5</accession>
<reference evidence="2 3" key="1">
    <citation type="submission" date="2016-10" db="EMBL/GenBank/DDBJ databases">
        <authorList>
            <person name="de Groot N.N."/>
        </authorList>
    </citation>
    <scope>NUCLEOTIDE SEQUENCE [LARGE SCALE GENOMIC DNA]</scope>
    <source>
        <strain evidence="2 3">DSM 44637</strain>
    </source>
</reference>
<name>A0A1I5E0X5_9PSEU</name>
<gene>
    <name evidence="2" type="ORF">SAMN05421854_101433</name>
</gene>
<proteinExistence type="predicted"/>
<sequence length="179" mass="19478">MWPWPHGPGKDDCPGFAVRTPAAEVAAYIHDVFVPAYRQALARAEIDLRERDEAHARRQVALAKARARGQAVRDELATQLLHAIAPTSRCEERGRGKPVSVSYLPYNDVLRIELTLPVDDAIARAPALARALGAPDDDTAPPPPVACARPTEHRTPAAGNRHPAAGRSNQNDRNGKRRA</sequence>
<dbReference type="STRING" id="112413.SAMN05421854_101433"/>
<evidence type="ECO:0000313" key="2">
    <source>
        <dbReference type="EMBL" id="SFO04950.1"/>
    </source>
</evidence>
<organism evidence="2 3">
    <name type="scientific">Amycolatopsis rubida</name>
    <dbReference type="NCBI Taxonomy" id="112413"/>
    <lineage>
        <taxon>Bacteria</taxon>
        <taxon>Bacillati</taxon>
        <taxon>Actinomycetota</taxon>
        <taxon>Actinomycetes</taxon>
        <taxon>Pseudonocardiales</taxon>
        <taxon>Pseudonocardiaceae</taxon>
        <taxon>Amycolatopsis</taxon>
    </lineage>
</organism>
<evidence type="ECO:0000313" key="3">
    <source>
        <dbReference type="Proteomes" id="UP000199137"/>
    </source>
</evidence>
<dbReference type="AlphaFoldDB" id="A0A1I5E0X5"/>
<feature type="region of interest" description="Disordered" evidence="1">
    <location>
        <begin position="132"/>
        <end position="179"/>
    </location>
</feature>
<dbReference type="Proteomes" id="UP000199137">
    <property type="component" value="Unassembled WGS sequence"/>
</dbReference>
<dbReference type="EMBL" id="FOWC01000001">
    <property type="protein sequence ID" value="SFO04950.1"/>
    <property type="molecule type" value="Genomic_DNA"/>
</dbReference>